<keyword evidence="3" id="KW-1185">Reference proteome</keyword>
<name>A0ABR7P8Y1_9FIRM</name>
<dbReference type="InterPro" id="IPR004013">
    <property type="entry name" value="PHP_dom"/>
</dbReference>
<dbReference type="RefSeq" id="WP_118701080.1">
    <property type="nucleotide sequence ID" value="NZ_JACRTP010000001.1"/>
</dbReference>
<dbReference type="InterPro" id="IPR050243">
    <property type="entry name" value="PHP_phosphatase"/>
</dbReference>
<dbReference type="Proteomes" id="UP000661649">
    <property type="component" value="Unassembled WGS sequence"/>
</dbReference>
<proteinExistence type="predicted"/>
<dbReference type="PANTHER" id="PTHR36928">
    <property type="entry name" value="PHOSPHATASE YCDX-RELATED"/>
    <property type="match status" value="1"/>
</dbReference>
<dbReference type="PANTHER" id="PTHR36928:SF1">
    <property type="entry name" value="PHOSPHATASE YCDX-RELATED"/>
    <property type="match status" value="1"/>
</dbReference>
<dbReference type="Gene3D" id="3.20.20.140">
    <property type="entry name" value="Metal-dependent hydrolases"/>
    <property type="match status" value="1"/>
</dbReference>
<accession>A0ABR7P8Y1</accession>
<organism evidence="2 3">
    <name type="scientific">Blautia stercoris</name>
    <dbReference type="NCBI Taxonomy" id="871664"/>
    <lineage>
        <taxon>Bacteria</taxon>
        <taxon>Bacillati</taxon>
        <taxon>Bacillota</taxon>
        <taxon>Clostridia</taxon>
        <taxon>Lachnospirales</taxon>
        <taxon>Lachnospiraceae</taxon>
        <taxon>Blautia</taxon>
    </lineage>
</organism>
<dbReference type="CDD" id="cd07437">
    <property type="entry name" value="PHP_HisPPase_Ycdx_like"/>
    <property type="match status" value="1"/>
</dbReference>
<sequence>MKYVLDVHTHTIASGHAYNTIKEMAQSASEKGLELLGITEHAMKMPGTCHSFYFANLKMLERKMFGVEMLFGVELNILNQDGKVDMEENLLKKMDIVIASMHIPCFKSGTKEENTQTYLKVMENPYVNIIGHPDDGRFPVDYEQLVLGAKKHHVLLEVNNNSLDPRCTRENGEENVKTMLHYCKKYEVPVVVDSDAHTDALVGCHCFAEKVIREIDFPEELIVNRSVEELKKFLNK</sequence>
<comment type="caution">
    <text evidence="2">The sequence shown here is derived from an EMBL/GenBank/DDBJ whole genome shotgun (WGS) entry which is preliminary data.</text>
</comment>
<dbReference type="InterPro" id="IPR003141">
    <property type="entry name" value="Pol/His_phosphatase_N"/>
</dbReference>
<evidence type="ECO:0000259" key="1">
    <source>
        <dbReference type="SMART" id="SM00481"/>
    </source>
</evidence>
<dbReference type="InterPro" id="IPR016195">
    <property type="entry name" value="Pol/histidinol_Pase-like"/>
</dbReference>
<protein>
    <submittedName>
        <fullName evidence="2">Phosphatase</fullName>
    </submittedName>
</protein>
<dbReference type="Pfam" id="PF02811">
    <property type="entry name" value="PHP"/>
    <property type="match status" value="1"/>
</dbReference>
<dbReference type="SMART" id="SM00481">
    <property type="entry name" value="POLIIIAc"/>
    <property type="match status" value="1"/>
</dbReference>
<dbReference type="SUPFAM" id="SSF89550">
    <property type="entry name" value="PHP domain-like"/>
    <property type="match status" value="1"/>
</dbReference>
<reference evidence="2 3" key="1">
    <citation type="submission" date="2020-08" db="EMBL/GenBank/DDBJ databases">
        <title>Genome public.</title>
        <authorList>
            <person name="Liu C."/>
            <person name="Sun Q."/>
        </authorList>
    </citation>
    <scope>NUCLEOTIDE SEQUENCE [LARGE SCALE GENOMIC DNA]</scope>
    <source>
        <strain evidence="2 3">3_YM_SP_D4_24.mj</strain>
    </source>
</reference>
<evidence type="ECO:0000313" key="3">
    <source>
        <dbReference type="Proteomes" id="UP000661649"/>
    </source>
</evidence>
<dbReference type="EMBL" id="JACRTP010000001">
    <property type="protein sequence ID" value="MBC8627839.1"/>
    <property type="molecule type" value="Genomic_DNA"/>
</dbReference>
<feature type="domain" description="Polymerase/histidinol phosphatase N-terminal" evidence="1">
    <location>
        <begin position="5"/>
        <end position="79"/>
    </location>
</feature>
<evidence type="ECO:0000313" key="2">
    <source>
        <dbReference type="EMBL" id="MBC8627839.1"/>
    </source>
</evidence>
<dbReference type="NCBIfam" id="NF006702">
    <property type="entry name" value="PRK09248.1"/>
    <property type="match status" value="1"/>
</dbReference>
<gene>
    <name evidence="2" type="ORF">H8712_04270</name>
</gene>